<name>A0ABW1W8Y9_9GAMM</name>
<reference evidence="2" key="1">
    <citation type="journal article" date="2019" name="Int. J. Syst. Evol. Microbiol.">
        <title>The Global Catalogue of Microorganisms (GCM) 10K type strain sequencing project: providing services to taxonomists for standard genome sequencing and annotation.</title>
        <authorList>
            <consortium name="The Broad Institute Genomics Platform"/>
            <consortium name="The Broad Institute Genome Sequencing Center for Infectious Disease"/>
            <person name="Wu L."/>
            <person name="Ma J."/>
        </authorList>
    </citation>
    <scope>NUCLEOTIDE SEQUENCE [LARGE SCALE GENOMIC DNA]</scope>
    <source>
        <strain evidence="2">CCM 2050</strain>
    </source>
</reference>
<dbReference type="Proteomes" id="UP001596264">
    <property type="component" value="Unassembled WGS sequence"/>
</dbReference>
<gene>
    <name evidence="1" type="ORF">ACFP58_11980</name>
</gene>
<sequence length="63" mass="6996">MTTQSDINKLAEQIAGSISSFANITAWQNRPLSSIYPIFYLETALTYAVKSADLNLEDFSYTA</sequence>
<evidence type="ECO:0000313" key="2">
    <source>
        <dbReference type="Proteomes" id="UP001596264"/>
    </source>
</evidence>
<proteinExistence type="predicted"/>
<dbReference type="EMBL" id="JBHSTZ010000036">
    <property type="protein sequence ID" value="MFC6382166.1"/>
    <property type="molecule type" value="Genomic_DNA"/>
</dbReference>
<comment type="caution">
    <text evidence="1">The sequence shown here is derived from an EMBL/GenBank/DDBJ whole genome shotgun (WGS) entry which is preliminary data.</text>
</comment>
<keyword evidence="2" id="KW-1185">Reference proteome</keyword>
<dbReference type="RefSeq" id="WP_201563219.1">
    <property type="nucleotide sequence ID" value="NZ_CAJGZK010000012.1"/>
</dbReference>
<organism evidence="1 2">
    <name type="scientific">Psychrobacter glacincola</name>
    <dbReference type="NCBI Taxonomy" id="56810"/>
    <lineage>
        <taxon>Bacteria</taxon>
        <taxon>Pseudomonadati</taxon>
        <taxon>Pseudomonadota</taxon>
        <taxon>Gammaproteobacteria</taxon>
        <taxon>Moraxellales</taxon>
        <taxon>Moraxellaceae</taxon>
        <taxon>Psychrobacter</taxon>
    </lineage>
</organism>
<accession>A0ABW1W8Y9</accession>
<evidence type="ECO:0000313" key="1">
    <source>
        <dbReference type="EMBL" id="MFC6382166.1"/>
    </source>
</evidence>
<protein>
    <submittedName>
        <fullName evidence="1">Uncharacterized protein</fullName>
    </submittedName>
</protein>